<dbReference type="PANTHER" id="PTHR46543">
    <property type="entry name" value="ZINC FINGER CCHC DOMAIN-CONTAINING PROTEIN 7"/>
    <property type="match status" value="1"/>
</dbReference>
<keyword evidence="10" id="KW-0808">Transferase</keyword>
<evidence type="ECO:0000256" key="1">
    <source>
        <dbReference type="ARBA" id="ARBA00004123"/>
    </source>
</evidence>
<evidence type="ECO:0000256" key="3">
    <source>
        <dbReference type="ARBA" id="ARBA00022737"/>
    </source>
</evidence>
<dbReference type="GO" id="GO:0071037">
    <property type="term" value="P:nuclear polyadenylation-dependent snRNA catabolic process"/>
    <property type="evidence" value="ECO:0007669"/>
    <property type="project" value="TreeGrafter"/>
</dbReference>
<sequence>MNLRKLTTATEKRRKTAQDTDEAPENEGTMRSLFDFAQKGAINLNAEKIVLFIKRCFDVRDKELLVKNFKEFISDENNKYEFLSLFYHSFESSDSEVSDNTESESAQLRYFADTRVCYGCGETGHVESKCPKRTQQICILCGYTDHPRFNCPQIVCTKCGLCGHRYRECKENVDRRKRYVICTKCPNKHTVPDCPLTWRRYKFDRLSKNSIRMSCCNCLRNDHFVDDCDIRRSKTSIFTGYYEQMIYQKRWNRGYKDE</sequence>
<keyword evidence="5" id="KW-0862">Zinc</keyword>
<dbReference type="OrthoDB" id="2186115at2759"/>
<keyword evidence="11" id="KW-1185">Reference proteome</keyword>
<proteinExistence type="predicted"/>
<evidence type="ECO:0000256" key="8">
    <source>
        <dbReference type="SAM" id="MobiDB-lite"/>
    </source>
</evidence>
<dbReference type="AlphaFoldDB" id="L7JR68"/>
<evidence type="ECO:0000256" key="7">
    <source>
        <dbReference type="PROSITE-ProRule" id="PRU00047"/>
    </source>
</evidence>
<keyword evidence="6" id="KW-0539">Nucleus</keyword>
<feature type="region of interest" description="Disordered" evidence="8">
    <location>
        <begin position="1"/>
        <end position="27"/>
    </location>
</feature>
<feature type="domain" description="CCHC-type" evidence="9">
    <location>
        <begin position="117"/>
        <end position="132"/>
    </location>
</feature>
<evidence type="ECO:0000259" key="9">
    <source>
        <dbReference type="PROSITE" id="PS50158"/>
    </source>
</evidence>
<comment type="subcellular location">
    <subcellularLocation>
        <location evidence="1">Nucleus</location>
    </subcellularLocation>
</comment>
<evidence type="ECO:0000256" key="4">
    <source>
        <dbReference type="ARBA" id="ARBA00022771"/>
    </source>
</evidence>
<dbReference type="GO" id="GO:0071035">
    <property type="term" value="P:nuclear polyadenylation-dependent rRNA catabolic process"/>
    <property type="evidence" value="ECO:0007669"/>
    <property type="project" value="TreeGrafter"/>
</dbReference>
<protein>
    <submittedName>
        <fullName evidence="10">E3 ubiquitin ligase interacting with arginine methyltransferase</fullName>
    </submittedName>
</protein>
<dbReference type="PANTHER" id="PTHR46543:SF1">
    <property type="entry name" value="ZINC FINGER CCHC DOMAIN-CONTAINING PROTEIN 7"/>
    <property type="match status" value="1"/>
</dbReference>
<dbReference type="GO" id="GO:0003723">
    <property type="term" value="F:RNA binding"/>
    <property type="evidence" value="ECO:0007669"/>
    <property type="project" value="TreeGrafter"/>
</dbReference>
<dbReference type="GO" id="GO:0016874">
    <property type="term" value="F:ligase activity"/>
    <property type="evidence" value="ECO:0007669"/>
    <property type="project" value="UniProtKB-KW"/>
</dbReference>
<dbReference type="GO" id="GO:0031499">
    <property type="term" value="C:TRAMP complex"/>
    <property type="evidence" value="ECO:0007669"/>
    <property type="project" value="TreeGrafter"/>
</dbReference>
<dbReference type="FunCoup" id="L7JR68">
    <property type="interactions" value="33"/>
</dbReference>
<evidence type="ECO:0000313" key="10">
    <source>
        <dbReference type="EMBL" id="ELQ73934.1"/>
    </source>
</evidence>
<dbReference type="STRING" id="72359.L7JR68"/>
<evidence type="ECO:0000256" key="5">
    <source>
        <dbReference type="ARBA" id="ARBA00022833"/>
    </source>
</evidence>
<keyword evidence="10" id="KW-0436">Ligase</keyword>
<dbReference type="InterPro" id="IPR051644">
    <property type="entry name" value="TRAMP_AT-DNA-binding"/>
</dbReference>
<gene>
    <name evidence="10" type="ORF">THOM_3130</name>
</gene>
<dbReference type="InterPro" id="IPR001878">
    <property type="entry name" value="Znf_CCHC"/>
</dbReference>
<keyword evidence="3" id="KW-0677">Repeat</keyword>
<dbReference type="GO" id="GO:0071036">
    <property type="term" value="P:nuclear polyadenylation-dependent snoRNA catabolic process"/>
    <property type="evidence" value="ECO:0007669"/>
    <property type="project" value="TreeGrafter"/>
</dbReference>
<dbReference type="GO" id="GO:0008270">
    <property type="term" value="F:zinc ion binding"/>
    <property type="evidence" value="ECO:0007669"/>
    <property type="project" value="UniProtKB-KW"/>
</dbReference>
<evidence type="ECO:0000256" key="6">
    <source>
        <dbReference type="ARBA" id="ARBA00023242"/>
    </source>
</evidence>
<dbReference type="PROSITE" id="PS50158">
    <property type="entry name" value="ZF_CCHC"/>
    <property type="match status" value="2"/>
</dbReference>
<organism evidence="10 11">
    <name type="scientific">Trachipleistophora hominis</name>
    <name type="common">Microsporidian parasite</name>
    <dbReference type="NCBI Taxonomy" id="72359"/>
    <lineage>
        <taxon>Eukaryota</taxon>
        <taxon>Fungi</taxon>
        <taxon>Fungi incertae sedis</taxon>
        <taxon>Microsporidia</taxon>
        <taxon>Pleistophoridae</taxon>
        <taxon>Trachipleistophora</taxon>
    </lineage>
</organism>
<reference evidence="10 11" key="1">
    <citation type="journal article" date="2012" name="PLoS Pathog.">
        <title>The genome of the obligate intracellular parasite Trachipleistophora hominis: new insights into microsporidian genome dynamics and reductive evolution.</title>
        <authorList>
            <person name="Heinz E."/>
            <person name="Williams T.A."/>
            <person name="Nakjang S."/>
            <person name="Noel C.J."/>
            <person name="Swan D.C."/>
            <person name="Goldberg A.V."/>
            <person name="Harris S.R."/>
            <person name="Weinmaier T."/>
            <person name="Markert S."/>
            <person name="Becher D."/>
            <person name="Bernhardt J."/>
            <person name="Dagan T."/>
            <person name="Hacker C."/>
            <person name="Lucocq J.M."/>
            <person name="Schweder T."/>
            <person name="Rattei T."/>
            <person name="Hall N."/>
            <person name="Hirt R.P."/>
            <person name="Embley T.M."/>
        </authorList>
    </citation>
    <scope>NUCLEOTIDE SEQUENCE [LARGE SCALE GENOMIC DNA]</scope>
</reference>
<dbReference type="GO" id="GO:0071038">
    <property type="term" value="P:TRAMP-dependent tRNA surveillance pathway"/>
    <property type="evidence" value="ECO:0007669"/>
    <property type="project" value="TreeGrafter"/>
</dbReference>
<accession>L7JR68</accession>
<dbReference type="GO" id="GO:0071031">
    <property type="term" value="P:nuclear mRNA surveillance of mRNA 3'-end processing"/>
    <property type="evidence" value="ECO:0007669"/>
    <property type="project" value="TreeGrafter"/>
</dbReference>
<dbReference type="Proteomes" id="UP000011185">
    <property type="component" value="Unassembled WGS sequence"/>
</dbReference>
<feature type="domain" description="CCHC-type" evidence="9">
    <location>
        <begin position="156"/>
        <end position="171"/>
    </location>
</feature>
<dbReference type="GO" id="GO:0071039">
    <property type="term" value="P:nuclear polyadenylation-dependent CUT catabolic process"/>
    <property type="evidence" value="ECO:0007669"/>
    <property type="project" value="TreeGrafter"/>
</dbReference>
<name>L7JR68_TRAHO</name>
<evidence type="ECO:0000256" key="2">
    <source>
        <dbReference type="ARBA" id="ARBA00022723"/>
    </source>
</evidence>
<evidence type="ECO:0000313" key="11">
    <source>
        <dbReference type="Proteomes" id="UP000011185"/>
    </source>
</evidence>
<keyword evidence="2" id="KW-0479">Metal-binding</keyword>
<keyword evidence="10" id="KW-0489">Methyltransferase</keyword>
<dbReference type="InterPro" id="IPR036875">
    <property type="entry name" value="Znf_CCHC_sf"/>
</dbReference>
<dbReference type="InParanoid" id="L7JR68"/>
<dbReference type="SMART" id="SM00343">
    <property type="entry name" value="ZnF_C2HC"/>
    <property type="match status" value="4"/>
</dbReference>
<dbReference type="SUPFAM" id="SSF57756">
    <property type="entry name" value="Retrovirus zinc finger-like domains"/>
    <property type="match status" value="1"/>
</dbReference>
<dbReference type="EMBL" id="JH994096">
    <property type="protein sequence ID" value="ELQ73934.1"/>
    <property type="molecule type" value="Genomic_DNA"/>
</dbReference>
<dbReference type="HOGENOM" id="CLU_109009_0_0_1"/>
<keyword evidence="4 7" id="KW-0863">Zinc-finger</keyword>
<dbReference type="GO" id="GO:0008168">
    <property type="term" value="F:methyltransferase activity"/>
    <property type="evidence" value="ECO:0007669"/>
    <property type="project" value="UniProtKB-KW"/>
</dbReference>
<dbReference type="VEuPathDB" id="MicrosporidiaDB:THOM_3130"/>
<dbReference type="Gene3D" id="4.10.60.10">
    <property type="entry name" value="Zinc finger, CCHC-type"/>
    <property type="match status" value="2"/>
</dbReference>
<dbReference type="GO" id="GO:0032259">
    <property type="term" value="P:methylation"/>
    <property type="evidence" value="ECO:0007669"/>
    <property type="project" value="UniProtKB-KW"/>
</dbReference>
<dbReference type="OMA" id="HRYRECK"/>